<protein>
    <submittedName>
        <fullName evidence="1">Uncharacterized protein</fullName>
    </submittedName>
</protein>
<dbReference type="EMBL" id="FLUM01000001">
    <property type="protein sequence ID" value="SBV91750.1"/>
    <property type="molecule type" value="Genomic_DNA"/>
</dbReference>
<evidence type="ECO:0000313" key="1">
    <source>
        <dbReference type="EMBL" id="SBV91750.1"/>
    </source>
</evidence>
<accession>A0A212IX43</accession>
<sequence>MNNELFEIIDPEADALKNTPEEEALRLADYIYPIKANTFRKPPEIVQVKRIAFKIDALCDIAHFINEDLKDADIVESALSFGNDFETETFESDKIVKVHFDADEFTLFLKWCEPREKDLFNQ</sequence>
<gene>
    <name evidence="1" type="ORF">KL86DYS1_10421</name>
</gene>
<dbReference type="AlphaFoldDB" id="A0A212IX43"/>
<dbReference type="RefSeq" id="WP_296938319.1">
    <property type="nucleotide sequence ID" value="NZ_LT599032.1"/>
</dbReference>
<reference evidence="1" key="1">
    <citation type="submission" date="2016-04" db="EMBL/GenBank/DDBJ databases">
        <authorList>
            <person name="Evans L.H."/>
            <person name="Alamgir A."/>
            <person name="Owens N."/>
            <person name="Weber N.D."/>
            <person name="Virtaneva K."/>
            <person name="Barbian K."/>
            <person name="Babar A."/>
            <person name="Rosenke K."/>
        </authorList>
    </citation>
    <scope>NUCLEOTIDE SEQUENCE</scope>
    <source>
        <strain evidence="1">86-1</strain>
    </source>
</reference>
<proteinExistence type="predicted"/>
<name>A0A212IX43_9BACT</name>
<organism evidence="1">
    <name type="scientific">uncultured Dysgonomonas sp</name>
    <dbReference type="NCBI Taxonomy" id="206096"/>
    <lineage>
        <taxon>Bacteria</taxon>
        <taxon>Pseudomonadati</taxon>
        <taxon>Bacteroidota</taxon>
        <taxon>Bacteroidia</taxon>
        <taxon>Bacteroidales</taxon>
        <taxon>Dysgonomonadaceae</taxon>
        <taxon>Dysgonomonas</taxon>
        <taxon>environmental samples</taxon>
    </lineage>
</organism>